<evidence type="ECO:0000256" key="6">
    <source>
        <dbReference type="PIRSR" id="PIRSR601310-3"/>
    </source>
</evidence>
<dbReference type="PRINTS" id="PR00332">
    <property type="entry name" value="HISTRIAD"/>
</dbReference>
<dbReference type="Gene3D" id="3.30.428.10">
    <property type="entry name" value="HIT-like"/>
    <property type="match status" value="1"/>
</dbReference>
<dbReference type="PROSITE" id="PS51084">
    <property type="entry name" value="HIT_2"/>
    <property type="match status" value="1"/>
</dbReference>
<dbReference type="PANTHER" id="PTHR23088">
    <property type="entry name" value="NITRILASE-RELATED"/>
    <property type="match status" value="1"/>
</dbReference>
<protein>
    <recommendedName>
        <fullName evidence="1">bis(5'-adenosyl)-triphosphatase</fullName>
        <ecNumber evidence="1">3.6.1.29</ecNumber>
    </recommendedName>
</protein>
<dbReference type="SUPFAM" id="SSF56317">
    <property type="entry name" value="Carbon-nitrogen hydrolase"/>
    <property type="match status" value="1"/>
</dbReference>
<dbReference type="STRING" id="6185.A0A095A077"/>
<dbReference type="InterPro" id="IPR036265">
    <property type="entry name" value="HIT-like_sf"/>
</dbReference>
<keyword evidence="2" id="KW-0547">Nucleotide-binding</keyword>
<evidence type="ECO:0000256" key="3">
    <source>
        <dbReference type="ARBA" id="ARBA00022801"/>
    </source>
</evidence>
<proteinExistence type="predicted"/>
<feature type="site" description="Important for induction of apoptosis" evidence="8">
    <location>
        <position position="339"/>
    </location>
</feature>
<evidence type="ECO:0000256" key="2">
    <source>
        <dbReference type="ARBA" id="ARBA00022741"/>
    </source>
</evidence>
<dbReference type="InterPro" id="IPR011146">
    <property type="entry name" value="HIT-like"/>
</dbReference>
<evidence type="ECO:0000259" key="11">
    <source>
        <dbReference type="PROSITE" id="PS51084"/>
    </source>
</evidence>
<evidence type="ECO:0000256" key="9">
    <source>
        <dbReference type="PROSITE-ProRule" id="PRU00464"/>
    </source>
</evidence>
<dbReference type="PROSITE" id="PS50263">
    <property type="entry name" value="CN_HYDROLASE"/>
    <property type="match status" value="1"/>
</dbReference>
<gene>
    <name evidence="12" type="ORF">MS3_07260</name>
</gene>
<reference evidence="12" key="1">
    <citation type="journal article" date="2012" name="Nat. Genet.">
        <title>Whole-genome sequence of Schistosoma haematobium.</title>
        <authorList>
            <person name="Young N.D."/>
            <person name="Jex A.R."/>
            <person name="Li B."/>
            <person name="Liu S."/>
            <person name="Yang L."/>
            <person name="Xiong Z."/>
            <person name="Li Y."/>
            <person name="Cantacessi C."/>
            <person name="Hall R.S."/>
            <person name="Xu X."/>
            <person name="Chen F."/>
            <person name="Wu X."/>
            <person name="Zerlotini A."/>
            <person name="Oliveira G."/>
            <person name="Hofmann A."/>
            <person name="Zhang G."/>
            <person name="Fang X."/>
            <person name="Kang Y."/>
            <person name="Campbell B.E."/>
            <person name="Loukas A."/>
            <person name="Ranganathan S."/>
            <person name="Rollinson D."/>
            <person name="Rinaldi G."/>
            <person name="Brindley P.J."/>
            <person name="Yang H."/>
            <person name="Wang J."/>
            <person name="Wang J."/>
            <person name="Gasser R.B."/>
        </authorList>
    </citation>
    <scope>NUCLEOTIDE SEQUENCE [LARGE SCALE GENOMIC DNA]</scope>
</reference>
<feature type="binding site" evidence="7">
    <location>
        <position position="233"/>
    </location>
    <ligand>
        <name>substrate</name>
    </ligand>
</feature>
<dbReference type="PROSITE" id="PS00892">
    <property type="entry name" value="HIT_1"/>
    <property type="match status" value="1"/>
</dbReference>
<accession>A0A095A077</accession>
<evidence type="ECO:0000256" key="8">
    <source>
        <dbReference type="PIRSR" id="PIRSR639383-3"/>
    </source>
</evidence>
<sequence>MTTKVGIVQMQSTADKERNFDQAVKYINQAIASGVKITENDDQLYNSHIVINSDGQIVGVYHKVHLFDANLSTNETTPNTECYDMRFPELASHLRYAKNAHVLSYPSAYTTRTGEAGHWHTLIRARAIENQCYVVAAAQEGKHNEGRSSYGHSLVVDPWGQIITEQMNPGPGLLTCEIGPFTMVNSTTSIIPKIYHVRRSMPVEYHRRFDLFPMSDSGYPRSIQSVDFKFGPHIIKSDCVFYQSKLSFAFVNISPLVPGHILVCPIASVQRFCHLNLAQVADLYMTVRQIAERLAGYFSATSLTISMQDGEDAGQSVSHVHVHVLPRKPNDFPENDDIYKALQSHDKVRDRVYRSHDVMSAEAKQLRQLYYQNTS</sequence>
<feature type="active site" description="Tele-AMP-histidine intermediate" evidence="5">
    <location>
        <position position="321"/>
    </location>
</feature>
<feature type="binding site" evidence="7">
    <location>
        <position position="323"/>
    </location>
    <ligand>
        <name>substrate</name>
    </ligand>
</feature>
<dbReference type="CDD" id="cd01275">
    <property type="entry name" value="FHIT"/>
    <property type="match status" value="1"/>
</dbReference>
<dbReference type="InterPro" id="IPR019808">
    <property type="entry name" value="Histidine_triad_CS"/>
</dbReference>
<keyword evidence="3" id="KW-0378">Hydrolase</keyword>
<feature type="short sequence motif" description="Histidine triad motif" evidence="6 9">
    <location>
        <begin position="319"/>
        <end position="323"/>
    </location>
</feature>
<dbReference type="GO" id="GO:0047710">
    <property type="term" value="F:bis(5'-adenosyl)-triphosphatase activity"/>
    <property type="evidence" value="ECO:0007669"/>
    <property type="project" value="UniProtKB-EC"/>
</dbReference>
<dbReference type="PANTHER" id="PTHR23088:SF27">
    <property type="entry name" value="DEAMINATED GLUTATHIONE AMIDASE"/>
    <property type="match status" value="1"/>
</dbReference>
<evidence type="ECO:0000256" key="4">
    <source>
        <dbReference type="ARBA" id="ARBA00047780"/>
    </source>
</evidence>
<feature type="domain" description="HIT" evidence="11">
    <location>
        <begin position="227"/>
        <end position="334"/>
    </location>
</feature>
<dbReference type="InterPro" id="IPR039383">
    <property type="entry name" value="FHIT"/>
</dbReference>
<feature type="domain" description="CN hydrolase" evidence="10">
    <location>
        <begin position="1"/>
        <end position="180"/>
    </location>
</feature>
<evidence type="ECO:0000313" key="12">
    <source>
        <dbReference type="EMBL" id="KGB38854.1"/>
    </source>
</evidence>
<dbReference type="InterPro" id="IPR036526">
    <property type="entry name" value="C-N_Hydrolase_sf"/>
</dbReference>
<name>A0A095A077_SCHHA</name>
<dbReference type="Pfam" id="PF01230">
    <property type="entry name" value="HIT"/>
    <property type="match status" value="1"/>
</dbReference>
<dbReference type="AlphaFoldDB" id="A0A095A077"/>
<dbReference type="InterPro" id="IPR003010">
    <property type="entry name" value="C-N_Hydrolase"/>
</dbReference>
<feature type="binding site" evidence="7">
    <location>
        <begin position="314"/>
        <end position="317"/>
    </location>
    <ligand>
        <name>substrate</name>
    </ligand>
</feature>
<organism evidence="12">
    <name type="scientific">Schistosoma haematobium</name>
    <name type="common">Blood fluke</name>
    <dbReference type="NCBI Taxonomy" id="6185"/>
    <lineage>
        <taxon>Eukaryota</taxon>
        <taxon>Metazoa</taxon>
        <taxon>Spiralia</taxon>
        <taxon>Lophotrochozoa</taxon>
        <taxon>Platyhelminthes</taxon>
        <taxon>Trematoda</taxon>
        <taxon>Digenea</taxon>
        <taxon>Strigeidida</taxon>
        <taxon>Schistosomatoidea</taxon>
        <taxon>Schistosomatidae</taxon>
        <taxon>Schistosoma</taxon>
    </lineage>
</organism>
<dbReference type="EMBL" id="KL251089">
    <property type="protein sequence ID" value="KGB38854.1"/>
    <property type="molecule type" value="Genomic_DNA"/>
</dbReference>
<feature type="binding site" evidence="7">
    <location>
        <position position="308"/>
    </location>
    <ligand>
        <name>substrate</name>
    </ligand>
</feature>
<dbReference type="InterPro" id="IPR001310">
    <property type="entry name" value="Histidine_triad_HIT"/>
</dbReference>
<evidence type="ECO:0000256" key="5">
    <source>
        <dbReference type="PIRSR" id="PIRSR601310-1"/>
    </source>
</evidence>
<feature type="binding site" evidence="7">
    <location>
        <position position="252"/>
    </location>
    <ligand>
        <name>substrate</name>
    </ligand>
</feature>
<dbReference type="Gene3D" id="3.60.110.10">
    <property type="entry name" value="Carbon-nitrogen hydrolase"/>
    <property type="match status" value="1"/>
</dbReference>
<dbReference type="FunFam" id="3.30.428.10:FF:000011">
    <property type="entry name" value="Fragile histidine triad"/>
    <property type="match status" value="1"/>
</dbReference>
<comment type="catalytic activity">
    <reaction evidence="4">
        <text>P(1),P(3)-bis(5'-adenosyl) triphosphate + H2O = AMP + ADP + 2 H(+)</text>
        <dbReference type="Rhea" id="RHEA:13893"/>
        <dbReference type="ChEBI" id="CHEBI:15377"/>
        <dbReference type="ChEBI" id="CHEBI:15378"/>
        <dbReference type="ChEBI" id="CHEBI:58529"/>
        <dbReference type="ChEBI" id="CHEBI:456215"/>
        <dbReference type="ChEBI" id="CHEBI:456216"/>
        <dbReference type="EC" id="3.6.1.29"/>
    </reaction>
</comment>
<dbReference type="EC" id="3.6.1.29" evidence="1"/>
<dbReference type="SUPFAM" id="SSF54197">
    <property type="entry name" value="HIT-like"/>
    <property type="match status" value="1"/>
</dbReference>
<dbReference type="Pfam" id="PF00795">
    <property type="entry name" value="CN_hydrolase"/>
    <property type="match status" value="1"/>
</dbReference>
<evidence type="ECO:0000256" key="1">
    <source>
        <dbReference type="ARBA" id="ARBA00012377"/>
    </source>
</evidence>
<dbReference type="GO" id="GO:0000166">
    <property type="term" value="F:nucleotide binding"/>
    <property type="evidence" value="ECO:0007669"/>
    <property type="project" value="UniProtKB-KW"/>
</dbReference>
<evidence type="ECO:0000256" key="7">
    <source>
        <dbReference type="PIRSR" id="PIRSR639383-2"/>
    </source>
</evidence>
<evidence type="ECO:0000259" key="10">
    <source>
        <dbReference type="PROSITE" id="PS50263"/>
    </source>
</evidence>